<proteinExistence type="predicted"/>
<protein>
    <submittedName>
        <fullName evidence="1">Uncharacterized protein</fullName>
    </submittedName>
</protein>
<evidence type="ECO:0000313" key="1">
    <source>
        <dbReference type="EMBL" id="DAE29173.1"/>
    </source>
</evidence>
<accession>A0A8S5RDM3</accession>
<sequence>MRQSCRRPRMMLLMNARNLRLARPLRIRWLVRSDEVR</sequence>
<name>A0A8S5RDM3_9VIRU</name>
<organism evidence="1">
    <name type="scientific">virus sp. ctx9V1</name>
    <dbReference type="NCBI Taxonomy" id="2828001"/>
    <lineage>
        <taxon>Viruses</taxon>
    </lineage>
</organism>
<dbReference type="EMBL" id="BK059093">
    <property type="protein sequence ID" value="DAE29173.1"/>
    <property type="molecule type" value="Genomic_DNA"/>
</dbReference>
<reference evidence="1" key="1">
    <citation type="journal article" date="2021" name="Proc. Natl. Acad. Sci. U.S.A.">
        <title>A Catalog of Tens of Thousands of Viruses from Human Metagenomes Reveals Hidden Associations with Chronic Diseases.</title>
        <authorList>
            <person name="Tisza M.J."/>
            <person name="Buck C.B."/>
        </authorList>
    </citation>
    <scope>NUCLEOTIDE SEQUENCE</scope>
    <source>
        <strain evidence="1">Ctx9V1</strain>
    </source>
</reference>